<proteinExistence type="inferred from homology"/>
<dbReference type="InterPro" id="IPR000172">
    <property type="entry name" value="GMC_OxRdtase_N"/>
</dbReference>
<evidence type="ECO:0000256" key="1">
    <source>
        <dbReference type="ARBA" id="ARBA00001974"/>
    </source>
</evidence>
<dbReference type="Proteomes" id="UP000799302">
    <property type="component" value="Unassembled WGS sequence"/>
</dbReference>
<keyword evidence="4 5" id="KW-0274">FAD</keyword>
<feature type="domain" description="Glucose-methanol-choline oxidoreductase N-terminal" evidence="7">
    <location>
        <begin position="95"/>
        <end position="118"/>
    </location>
</feature>
<evidence type="ECO:0000259" key="7">
    <source>
        <dbReference type="PROSITE" id="PS00623"/>
    </source>
</evidence>
<dbReference type="InterPro" id="IPR007867">
    <property type="entry name" value="GMC_OxRtase_C"/>
</dbReference>
<keyword evidence="9" id="KW-1185">Reference proteome</keyword>
<sequence>MVHTSVAAKDAPAAFDFIVVGGGTAGCVVAGRLAENPNVSILVVEAGPANTAEVPEITTPARAFELRGSKYDHAYKTTMINRPDYTRIEKPNTRGKVLGGSSALNYYTWVRGSAATFDDWAAFGGDEWDWEHTKDYFNKSATYHDDEGLYSPELAKIGNKGGPIHISHSDLIPELKPFRDAMEKAWVSKGEELTEDVYNGTQKGLFKSVNSIYKGTRSTAALFLEGKKNVTIISETYSKNLVIENNECVGVTVLGPDGGEYTFRAKNEVIVSQGVFATPQLLMLSGIGPKEHVESKGIKSILDSPHVGQNLLDHPILSHVFKLKDGYGLDSHILRPGYQHDGALSTYRKDKTGPYSSGLLELVAFPRIDKQLKQNKQYREYLAKNNNVDPFGPGGQPHFEVDFVPMFCDAFQWHFPTPPSGDWFTVIVDLMRPLSQNGEVKLNSTDPFEQPYINLNFFSNDLDLIALREGVRFIDDIVMNGEGMKDLVSDDYPWAMPRNSDEAMIRTILERSQTGFHPCGTARLSQNIEQGVVDSKLKVHGISGLRVIDASVFPVIPDCRIQNDVYMVAEKGADMLKADYPNLY</sequence>
<reference evidence="8" key="1">
    <citation type="journal article" date="2020" name="Stud. Mycol.">
        <title>101 Dothideomycetes genomes: a test case for predicting lifestyles and emergence of pathogens.</title>
        <authorList>
            <person name="Haridas S."/>
            <person name="Albert R."/>
            <person name="Binder M."/>
            <person name="Bloem J."/>
            <person name="Labutti K."/>
            <person name="Salamov A."/>
            <person name="Andreopoulos B."/>
            <person name="Baker S."/>
            <person name="Barry K."/>
            <person name="Bills G."/>
            <person name="Bluhm B."/>
            <person name="Cannon C."/>
            <person name="Castanera R."/>
            <person name="Culley D."/>
            <person name="Daum C."/>
            <person name="Ezra D."/>
            <person name="Gonzalez J."/>
            <person name="Henrissat B."/>
            <person name="Kuo A."/>
            <person name="Liang C."/>
            <person name="Lipzen A."/>
            <person name="Lutzoni F."/>
            <person name="Magnuson J."/>
            <person name="Mondo S."/>
            <person name="Nolan M."/>
            <person name="Ohm R."/>
            <person name="Pangilinan J."/>
            <person name="Park H.-J."/>
            <person name="Ramirez L."/>
            <person name="Alfaro M."/>
            <person name="Sun H."/>
            <person name="Tritt A."/>
            <person name="Yoshinaga Y."/>
            <person name="Zwiers L.-H."/>
            <person name="Turgeon B."/>
            <person name="Goodwin S."/>
            <person name="Spatafora J."/>
            <person name="Crous P."/>
            <person name="Grigoriev I."/>
        </authorList>
    </citation>
    <scope>NUCLEOTIDE SEQUENCE</scope>
    <source>
        <strain evidence="8">CBS 115976</strain>
    </source>
</reference>
<dbReference type="GO" id="GO:0016614">
    <property type="term" value="F:oxidoreductase activity, acting on CH-OH group of donors"/>
    <property type="evidence" value="ECO:0007669"/>
    <property type="project" value="InterPro"/>
</dbReference>
<comment type="similarity">
    <text evidence="2 6">Belongs to the GMC oxidoreductase family.</text>
</comment>
<name>A0A6A6UIF4_9PEZI</name>
<dbReference type="Pfam" id="PF00732">
    <property type="entry name" value="GMC_oxred_N"/>
    <property type="match status" value="1"/>
</dbReference>
<feature type="binding site" evidence="5">
    <location>
        <position position="97"/>
    </location>
    <ligand>
        <name>FAD</name>
        <dbReference type="ChEBI" id="CHEBI:57692"/>
    </ligand>
</feature>
<dbReference type="AlphaFoldDB" id="A0A6A6UIF4"/>
<keyword evidence="3 6" id="KW-0285">Flavoprotein</keyword>
<dbReference type="PANTHER" id="PTHR11552:SF147">
    <property type="entry name" value="CHOLINE DEHYDROGENASE, MITOCHONDRIAL"/>
    <property type="match status" value="1"/>
</dbReference>
<evidence type="ECO:0000256" key="2">
    <source>
        <dbReference type="ARBA" id="ARBA00010790"/>
    </source>
</evidence>
<dbReference type="SUPFAM" id="SSF54373">
    <property type="entry name" value="FAD-linked reductases, C-terminal domain"/>
    <property type="match status" value="1"/>
</dbReference>
<organism evidence="8 9">
    <name type="scientific">Microthyrium microscopicum</name>
    <dbReference type="NCBI Taxonomy" id="703497"/>
    <lineage>
        <taxon>Eukaryota</taxon>
        <taxon>Fungi</taxon>
        <taxon>Dikarya</taxon>
        <taxon>Ascomycota</taxon>
        <taxon>Pezizomycotina</taxon>
        <taxon>Dothideomycetes</taxon>
        <taxon>Dothideomycetes incertae sedis</taxon>
        <taxon>Microthyriales</taxon>
        <taxon>Microthyriaceae</taxon>
        <taxon>Microthyrium</taxon>
    </lineage>
</organism>
<accession>A0A6A6UIF4</accession>
<dbReference type="SUPFAM" id="SSF51905">
    <property type="entry name" value="FAD/NAD(P)-binding domain"/>
    <property type="match status" value="1"/>
</dbReference>
<dbReference type="PANTHER" id="PTHR11552">
    <property type="entry name" value="GLUCOSE-METHANOL-CHOLINE GMC OXIDOREDUCTASE"/>
    <property type="match status" value="1"/>
</dbReference>
<dbReference type="PIRSF" id="PIRSF000137">
    <property type="entry name" value="Alcohol_oxidase"/>
    <property type="match status" value="1"/>
</dbReference>
<dbReference type="GO" id="GO:0050660">
    <property type="term" value="F:flavin adenine dinucleotide binding"/>
    <property type="evidence" value="ECO:0007669"/>
    <property type="project" value="InterPro"/>
</dbReference>
<evidence type="ECO:0000256" key="5">
    <source>
        <dbReference type="PIRSR" id="PIRSR000137-2"/>
    </source>
</evidence>
<dbReference type="InterPro" id="IPR036188">
    <property type="entry name" value="FAD/NAD-bd_sf"/>
</dbReference>
<dbReference type="Gene3D" id="3.30.560.10">
    <property type="entry name" value="Glucose Oxidase, domain 3"/>
    <property type="match status" value="1"/>
</dbReference>
<dbReference type="PROSITE" id="PS00623">
    <property type="entry name" value="GMC_OXRED_1"/>
    <property type="match status" value="1"/>
</dbReference>
<dbReference type="Pfam" id="PF05199">
    <property type="entry name" value="GMC_oxred_C"/>
    <property type="match status" value="1"/>
</dbReference>
<dbReference type="InterPro" id="IPR012132">
    <property type="entry name" value="GMC_OxRdtase"/>
</dbReference>
<evidence type="ECO:0000256" key="3">
    <source>
        <dbReference type="ARBA" id="ARBA00022630"/>
    </source>
</evidence>
<protein>
    <submittedName>
        <fullName evidence="8">Glucose-methanol-choline oxidoreductase</fullName>
    </submittedName>
</protein>
<comment type="cofactor">
    <cofactor evidence="1 5">
        <name>FAD</name>
        <dbReference type="ChEBI" id="CHEBI:57692"/>
    </cofactor>
</comment>
<evidence type="ECO:0000256" key="4">
    <source>
        <dbReference type="ARBA" id="ARBA00022827"/>
    </source>
</evidence>
<gene>
    <name evidence="8" type="ORF">BT63DRAFT_476817</name>
</gene>
<dbReference type="OrthoDB" id="269227at2759"/>
<dbReference type="Gene3D" id="3.50.50.60">
    <property type="entry name" value="FAD/NAD(P)-binding domain"/>
    <property type="match status" value="1"/>
</dbReference>
<evidence type="ECO:0000256" key="6">
    <source>
        <dbReference type="RuleBase" id="RU003968"/>
    </source>
</evidence>
<dbReference type="EMBL" id="MU004232">
    <property type="protein sequence ID" value="KAF2671992.1"/>
    <property type="molecule type" value="Genomic_DNA"/>
</dbReference>
<evidence type="ECO:0000313" key="9">
    <source>
        <dbReference type="Proteomes" id="UP000799302"/>
    </source>
</evidence>
<evidence type="ECO:0000313" key="8">
    <source>
        <dbReference type="EMBL" id="KAF2671992.1"/>
    </source>
</evidence>